<dbReference type="Pfam" id="PF24764">
    <property type="entry name" value="rva_4"/>
    <property type="match status" value="1"/>
</dbReference>
<dbReference type="InterPro" id="IPR001584">
    <property type="entry name" value="Integrase_cat-core"/>
</dbReference>
<organism evidence="3 4">
    <name type="scientific">Panaeolus cyanescens</name>
    <dbReference type="NCBI Taxonomy" id="181874"/>
    <lineage>
        <taxon>Eukaryota</taxon>
        <taxon>Fungi</taxon>
        <taxon>Dikarya</taxon>
        <taxon>Basidiomycota</taxon>
        <taxon>Agaricomycotina</taxon>
        <taxon>Agaricomycetes</taxon>
        <taxon>Agaricomycetidae</taxon>
        <taxon>Agaricales</taxon>
        <taxon>Agaricineae</taxon>
        <taxon>Galeropsidaceae</taxon>
        <taxon>Panaeolus</taxon>
    </lineage>
</organism>
<dbReference type="InterPro" id="IPR058913">
    <property type="entry name" value="Integrase_dom_put"/>
</dbReference>
<comment type="caution">
    <text evidence="3">The sequence shown here is derived from an EMBL/GenBank/DDBJ whole genome shotgun (WGS) entry which is preliminary data.</text>
</comment>
<dbReference type="InParanoid" id="A0A409YE99"/>
<dbReference type="InterPro" id="IPR036397">
    <property type="entry name" value="RNaseH_sf"/>
</dbReference>
<name>A0A409YE99_9AGAR</name>
<dbReference type="STRING" id="181874.A0A409YE99"/>
<evidence type="ECO:0000259" key="2">
    <source>
        <dbReference type="PROSITE" id="PS50994"/>
    </source>
</evidence>
<sequence length="441" mass="49946">GPTQLAEVFGVNRRTIRRRAVELGIAEPGEPVYVDWVDENGNTQRLYTGSSTGPVSSLTDEQLDHAIHQILQSFPTYGHRMIDGNLRHLGHNVPRSRIIASCLRVRGPPPCAFGPRRIIRRSYNVRGYNSLWHHDGQHGLIRWKIVVHGFIDGYSRFITGIRAHSNNRSETVLSLFEEAVLENGLPSRVRGDHGGENVLVADYMENKRGEGRGSYIWGRSVHNIRIERLWVDFTAGVGAKWKQFFQQLEAEAGLNTDLGGHIWLVHTLFLNAINQDITEWACTWNSHKMQLPGLRSASPQELKWFSMLQDGVQGFGSDPAHGSSTYEPSLDDDMEPADIEGFGIDWDAYDEPRLRSHNALANQQDASEESVDPFVSHRPQRFSLVSVEEDRCPFSSEELQEFTDRLHLIPLPVLISKDMVDRKLLWLEALNICTSITSLRI</sequence>
<dbReference type="PANTHER" id="PTHR46791:SF5">
    <property type="entry name" value="CLR5 DOMAIN-CONTAINING PROTEIN-RELATED"/>
    <property type="match status" value="1"/>
</dbReference>
<keyword evidence="4" id="KW-1185">Reference proteome</keyword>
<evidence type="ECO:0000313" key="4">
    <source>
        <dbReference type="Proteomes" id="UP000284842"/>
    </source>
</evidence>
<dbReference type="AlphaFoldDB" id="A0A409YE99"/>
<dbReference type="GO" id="GO:0005634">
    <property type="term" value="C:nucleus"/>
    <property type="evidence" value="ECO:0007669"/>
    <property type="project" value="UniProtKB-ARBA"/>
</dbReference>
<dbReference type="Proteomes" id="UP000284842">
    <property type="component" value="Unassembled WGS sequence"/>
</dbReference>
<reference evidence="3 4" key="1">
    <citation type="journal article" date="2018" name="Evol. Lett.">
        <title>Horizontal gene cluster transfer increased hallucinogenic mushroom diversity.</title>
        <authorList>
            <person name="Reynolds H.T."/>
            <person name="Vijayakumar V."/>
            <person name="Gluck-Thaler E."/>
            <person name="Korotkin H.B."/>
            <person name="Matheny P.B."/>
            <person name="Slot J.C."/>
        </authorList>
    </citation>
    <scope>NUCLEOTIDE SEQUENCE [LARGE SCALE GENOMIC DNA]</scope>
    <source>
        <strain evidence="3 4">2629</strain>
    </source>
</reference>
<dbReference type="PROSITE" id="PS50994">
    <property type="entry name" value="INTEGRASE"/>
    <property type="match status" value="1"/>
</dbReference>
<feature type="domain" description="Integrase catalytic" evidence="2">
    <location>
        <begin position="106"/>
        <end position="205"/>
    </location>
</feature>
<evidence type="ECO:0000313" key="3">
    <source>
        <dbReference type="EMBL" id="PPR01330.1"/>
    </source>
</evidence>
<keyword evidence="1" id="KW-0694">RNA-binding</keyword>
<dbReference type="GO" id="GO:0003723">
    <property type="term" value="F:RNA binding"/>
    <property type="evidence" value="ECO:0007669"/>
    <property type="project" value="UniProtKB-KW"/>
</dbReference>
<dbReference type="Gene3D" id="3.30.420.10">
    <property type="entry name" value="Ribonuclease H-like superfamily/Ribonuclease H"/>
    <property type="match status" value="1"/>
</dbReference>
<dbReference type="SUPFAM" id="SSF53098">
    <property type="entry name" value="Ribonuclease H-like"/>
    <property type="match status" value="1"/>
</dbReference>
<dbReference type="OrthoDB" id="3353107at2759"/>
<evidence type="ECO:0000256" key="1">
    <source>
        <dbReference type="ARBA" id="ARBA00022884"/>
    </source>
</evidence>
<dbReference type="PANTHER" id="PTHR46791">
    <property type="entry name" value="EXPRESSED PROTEIN"/>
    <property type="match status" value="1"/>
</dbReference>
<feature type="non-terminal residue" evidence="3">
    <location>
        <position position="1"/>
    </location>
</feature>
<dbReference type="InterPro" id="IPR012337">
    <property type="entry name" value="RNaseH-like_sf"/>
</dbReference>
<dbReference type="EMBL" id="NHTK01001255">
    <property type="protein sequence ID" value="PPR01330.1"/>
    <property type="molecule type" value="Genomic_DNA"/>
</dbReference>
<accession>A0A409YE99</accession>
<dbReference type="GO" id="GO:0015074">
    <property type="term" value="P:DNA integration"/>
    <property type="evidence" value="ECO:0007669"/>
    <property type="project" value="InterPro"/>
</dbReference>
<gene>
    <name evidence="3" type="ORF">CVT24_006332</name>
</gene>
<protein>
    <recommendedName>
        <fullName evidence="2">Integrase catalytic domain-containing protein</fullName>
    </recommendedName>
</protein>
<proteinExistence type="predicted"/>